<dbReference type="GO" id="GO:0006281">
    <property type="term" value="P:DNA repair"/>
    <property type="evidence" value="ECO:0007669"/>
    <property type="project" value="InterPro"/>
</dbReference>
<protein>
    <submittedName>
        <fullName evidence="4">DNA polymerase IV</fullName>
        <ecNumber evidence="4">2.7.7.7</ecNumber>
    </submittedName>
</protein>
<dbReference type="Pfam" id="PF20114">
    <property type="entry name" value="DUF6504"/>
    <property type="match status" value="1"/>
</dbReference>
<evidence type="ECO:0000259" key="3">
    <source>
        <dbReference type="Pfam" id="PF20114"/>
    </source>
</evidence>
<feature type="domain" description="DUF6504" evidence="3">
    <location>
        <begin position="433"/>
        <end position="507"/>
    </location>
</feature>
<reference evidence="4 5" key="1">
    <citation type="submission" date="2018-03" db="EMBL/GenBank/DDBJ databases">
        <authorList>
            <person name="Keele B.F."/>
        </authorList>
    </citation>
    <scope>NUCLEOTIDE SEQUENCE [LARGE SCALE GENOMIC DNA]</scope>
    <source>
        <strain evidence="4 5">CeCT 8812</strain>
    </source>
</reference>
<name>A0A2R8A6N1_9RHOB</name>
<dbReference type="OrthoDB" id="9788640at2"/>
<evidence type="ECO:0000313" key="5">
    <source>
        <dbReference type="Proteomes" id="UP000244932"/>
    </source>
</evidence>
<dbReference type="EMBL" id="OMKW01000001">
    <property type="protein sequence ID" value="SPF27894.1"/>
    <property type="molecule type" value="Genomic_DNA"/>
</dbReference>
<keyword evidence="4" id="KW-0808">Transferase</keyword>
<dbReference type="PANTHER" id="PTHR35369">
    <property type="entry name" value="BLR3025 PROTEIN-RELATED"/>
    <property type="match status" value="1"/>
</dbReference>
<keyword evidence="5" id="KW-1185">Reference proteome</keyword>
<dbReference type="Pfam" id="PF00817">
    <property type="entry name" value="IMS"/>
    <property type="match status" value="1"/>
</dbReference>
<organism evidence="4 5">
    <name type="scientific">Pontivivens insulae</name>
    <dbReference type="NCBI Taxonomy" id="1639689"/>
    <lineage>
        <taxon>Bacteria</taxon>
        <taxon>Pseudomonadati</taxon>
        <taxon>Pseudomonadota</taxon>
        <taxon>Alphaproteobacteria</taxon>
        <taxon>Rhodobacterales</taxon>
        <taxon>Paracoccaceae</taxon>
        <taxon>Pontivivens</taxon>
    </lineage>
</organism>
<dbReference type="SUPFAM" id="SSF56672">
    <property type="entry name" value="DNA/RNA polymerases"/>
    <property type="match status" value="1"/>
</dbReference>
<dbReference type="RefSeq" id="WP_108780660.1">
    <property type="nucleotide sequence ID" value="NZ_OMKW01000001.1"/>
</dbReference>
<dbReference type="EC" id="2.7.7.7" evidence="4"/>
<dbReference type="InterPro" id="IPR043502">
    <property type="entry name" value="DNA/RNA_pol_sf"/>
</dbReference>
<feature type="domain" description="UmuC" evidence="2">
    <location>
        <begin position="33"/>
        <end position="157"/>
    </location>
</feature>
<evidence type="ECO:0000256" key="1">
    <source>
        <dbReference type="ARBA" id="ARBA00022763"/>
    </source>
</evidence>
<proteinExistence type="predicted"/>
<sequence length="509" mass="56803">MTERQIISISFPSLPIERWERVLARQSEPHPDEIPAVLAVEGHHGPVVHAANRAARLLGIAPQERIVDMRSLCPHLRVEYGDLEGDQHVMDRLVLWARRWGPWSVQDGAHGLILDATGVAHLFGGEAELLADIEEQMARFGLTARPAMAPTWGAAWALARYSAPRAIASVDALPDALASLPVSALRLDARCIQLLHRLGLKSIKDIAAIPRLSLARRFNRAELSSNPLLRLDQAMGRLAEPVSSKDAPEPVRAIVRLPEPIQDPTAYIAELCEGVCSQLAKRSQGCRRLHLRIFRTDGDVAGVSAATSRPSRDPVHLARLFEGKLEKIDPGFGFDLIALNADGIEGFEELQTGLDGERENGLTLPQLIDRLSARFGARAVSRPIAFESHIPERAERKVAALNETQVGITTLRERPVRILQAPEEIRVIYAVPEGPPAQFIWRRQTLKVVRYAGPERIAPEWWHDLPGTRLRDYYKVEDARGQRFWLYRDGHHEDGRGGDPRWFLHGIFA</sequence>
<dbReference type="Proteomes" id="UP000244932">
    <property type="component" value="Unassembled WGS sequence"/>
</dbReference>
<keyword evidence="1" id="KW-0227">DNA damage</keyword>
<dbReference type="PANTHER" id="PTHR35369:SF2">
    <property type="entry name" value="BLR3025 PROTEIN"/>
    <property type="match status" value="1"/>
</dbReference>
<dbReference type="InterPro" id="IPR001126">
    <property type="entry name" value="UmuC"/>
</dbReference>
<dbReference type="GO" id="GO:0003684">
    <property type="term" value="F:damaged DNA binding"/>
    <property type="evidence" value="ECO:0007669"/>
    <property type="project" value="InterPro"/>
</dbReference>
<dbReference type="GO" id="GO:0003887">
    <property type="term" value="F:DNA-directed DNA polymerase activity"/>
    <property type="evidence" value="ECO:0007669"/>
    <property type="project" value="UniProtKB-EC"/>
</dbReference>
<dbReference type="AlphaFoldDB" id="A0A2R8A6N1"/>
<keyword evidence="4" id="KW-0548">Nucleotidyltransferase</keyword>
<dbReference type="CDD" id="cd03468">
    <property type="entry name" value="PolY_like"/>
    <property type="match status" value="1"/>
</dbReference>
<dbReference type="InterPro" id="IPR050356">
    <property type="entry name" value="SulA_CellDiv_inhibitor"/>
</dbReference>
<evidence type="ECO:0000313" key="4">
    <source>
        <dbReference type="EMBL" id="SPF27894.1"/>
    </source>
</evidence>
<evidence type="ECO:0000259" key="2">
    <source>
        <dbReference type="Pfam" id="PF00817"/>
    </source>
</evidence>
<accession>A0A2R8A6N1</accession>
<gene>
    <name evidence="4" type="primary">dinB_2</name>
    <name evidence="4" type="ORF">POI8812_00189</name>
</gene>
<dbReference type="InterPro" id="IPR045443">
    <property type="entry name" value="DUF6504"/>
</dbReference>